<dbReference type="Pfam" id="PF00270">
    <property type="entry name" value="DEAD"/>
    <property type="match status" value="1"/>
</dbReference>
<evidence type="ECO:0000256" key="6">
    <source>
        <dbReference type="ARBA" id="ARBA00060772"/>
    </source>
</evidence>
<dbReference type="CDD" id="cd17917">
    <property type="entry name" value="DEXHc_RHA-like"/>
    <property type="match status" value="1"/>
</dbReference>
<evidence type="ECO:0000256" key="4">
    <source>
        <dbReference type="ARBA" id="ARBA00022840"/>
    </source>
</evidence>
<dbReference type="GO" id="GO:0016787">
    <property type="term" value="F:hydrolase activity"/>
    <property type="evidence" value="ECO:0007669"/>
    <property type="project" value="UniProtKB-KW"/>
</dbReference>
<dbReference type="InterPro" id="IPR014001">
    <property type="entry name" value="Helicase_ATP-bd"/>
</dbReference>
<dbReference type="GO" id="GO:0003678">
    <property type="term" value="F:DNA helicase activity"/>
    <property type="evidence" value="ECO:0007669"/>
    <property type="project" value="TreeGrafter"/>
</dbReference>
<dbReference type="InterPro" id="IPR027417">
    <property type="entry name" value="P-loop_NTPase"/>
</dbReference>
<dbReference type="PROSITE" id="PS51192">
    <property type="entry name" value="HELICASE_ATP_BIND_1"/>
    <property type="match status" value="1"/>
</dbReference>
<organism evidence="9 10">
    <name type="scientific">Penaeus vannamei</name>
    <name type="common">Whiteleg shrimp</name>
    <name type="synonym">Litopenaeus vannamei</name>
    <dbReference type="NCBI Taxonomy" id="6689"/>
    <lineage>
        <taxon>Eukaryota</taxon>
        <taxon>Metazoa</taxon>
        <taxon>Ecdysozoa</taxon>
        <taxon>Arthropoda</taxon>
        <taxon>Crustacea</taxon>
        <taxon>Multicrustacea</taxon>
        <taxon>Malacostraca</taxon>
        <taxon>Eumalacostraca</taxon>
        <taxon>Eucarida</taxon>
        <taxon>Decapoda</taxon>
        <taxon>Dendrobranchiata</taxon>
        <taxon>Penaeoidea</taxon>
        <taxon>Penaeidae</taxon>
        <taxon>Penaeus</taxon>
    </lineage>
</organism>
<dbReference type="GO" id="GO:0002151">
    <property type="term" value="F:G-quadruplex RNA binding"/>
    <property type="evidence" value="ECO:0007669"/>
    <property type="project" value="TreeGrafter"/>
</dbReference>
<dbReference type="PROSITE" id="PS51194">
    <property type="entry name" value="HELICASE_CTER"/>
    <property type="match status" value="1"/>
</dbReference>
<dbReference type="Proteomes" id="UP000283509">
    <property type="component" value="Unassembled WGS sequence"/>
</dbReference>
<dbReference type="SMART" id="SM00490">
    <property type="entry name" value="HELICc"/>
    <property type="match status" value="1"/>
</dbReference>
<keyword evidence="4" id="KW-0067">ATP-binding</keyword>
<dbReference type="Gene3D" id="1.20.120.1080">
    <property type="match status" value="1"/>
</dbReference>
<dbReference type="SUPFAM" id="SSF52540">
    <property type="entry name" value="P-loop containing nucleoside triphosphate hydrolases"/>
    <property type="match status" value="1"/>
</dbReference>
<dbReference type="AlphaFoldDB" id="A0A423TXP5"/>
<reference evidence="9 10" key="1">
    <citation type="submission" date="2018-04" db="EMBL/GenBank/DDBJ databases">
        <authorList>
            <person name="Zhang X."/>
            <person name="Yuan J."/>
            <person name="Li F."/>
            <person name="Xiang J."/>
        </authorList>
    </citation>
    <scope>NUCLEOTIDE SEQUENCE [LARGE SCALE GENOMIC DNA]</scope>
    <source>
        <tissue evidence="9">Muscle</tissue>
    </source>
</reference>
<dbReference type="Pfam" id="PF00271">
    <property type="entry name" value="Helicase_C"/>
    <property type="match status" value="1"/>
</dbReference>
<dbReference type="Gene3D" id="3.40.50.300">
    <property type="entry name" value="P-loop containing nucleotide triphosphate hydrolases"/>
    <property type="match status" value="2"/>
</dbReference>
<evidence type="ECO:0000259" key="7">
    <source>
        <dbReference type="PROSITE" id="PS51192"/>
    </source>
</evidence>
<dbReference type="STRING" id="6689.A0A423TXP5"/>
<dbReference type="EMBL" id="QCYY01001006">
    <property type="protein sequence ID" value="ROT81172.1"/>
    <property type="molecule type" value="Genomic_DNA"/>
</dbReference>
<evidence type="ECO:0000313" key="10">
    <source>
        <dbReference type="Proteomes" id="UP000283509"/>
    </source>
</evidence>
<feature type="domain" description="Helicase ATP-binding" evidence="7">
    <location>
        <begin position="161"/>
        <end position="329"/>
    </location>
</feature>
<proteinExistence type="inferred from homology"/>
<evidence type="ECO:0000259" key="8">
    <source>
        <dbReference type="PROSITE" id="PS51194"/>
    </source>
</evidence>
<comment type="caution">
    <text evidence="9">The sequence shown here is derived from an EMBL/GenBank/DDBJ whole genome shotgun (WGS) entry which is preliminary data.</text>
</comment>
<dbReference type="GO" id="GO:0003724">
    <property type="term" value="F:RNA helicase activity"/>
    <property type="evidence" value="ECO:0007669"/>
    <property type="project" value="TreeGrafter"/>
</dbReference>
<keyword evidence="5" id="KW-0694">RNA-binding</keyword>
<dbReference type="GO" id="GO:0005634">
    <property type="term" value="C:nucleus"/>
    <property type="evidence" value="ECO:0007669"/>
    <property type="project" value="TreeGrafter"/>
</dbReference>
<dbReference type="InterPro" id="IPR001650">
    <property type="entry name" value="Helicase_C-like"/>
</dbReference>
<dbReference type="FunFam" id="3.40.50.300:FF:000526">
    <property type="entry name" value="DExH-box ATP-dependent RNA helicase DExH3"/>
    <property type="match status" value="1"/>
</dbReference>
<dbReference type="PANTHER" id="PTHR18934">
    <property type="entry name" value="ATP-DEPENDENT RNA HELICASE"/>
    <property type="match status" value="1"/>
</dbReference>
<sequence length="926" mass="105227">MLHEEKYIGENGYPITISSEEQEKIRKEWNSPVSIRLPVSLMEEGFSIIQNFHEEIKPQMDMKTDPTAVITAGLTEESDDEFGVERATEDIDEDDSFCWEEDKENNYILDMFTGRQYIEPSREENIHRSQKMLQLLQAREMSKGTQPQASLPMSHYRDALQTALDKSRVVVIAGDTGCGKSTQVPQMIIDDWIRKGNGANCNILVTQPRRISAISLAKRVAKERREKIGESVGFHVRLHYQRLREQGGVMFCTTGMLLQGLHSNPTLKGVSHVIVDEVHERSVQTDLLLIILRRLLRSSDDLRIIFMSASLSTVQLQKYFEAEEATVIEVPGTLYPLTRHYLPCALNELQINSRHYQLDSLMEPGSQPFINYDLVVDVIKSIQNSRPPGAILCFLPGWQDIRTVQTRLTEEKELESMLWVLPLHSRLSSSDQEQIFEEAAEGRRKVVLATNLAETSLTVQDVVYVVDTGCHKEQRYDPKKNLSILANHWISRANSQQRAGRAGRVQPGEVFHLYSSKVHMDMGRFPVPEIMRIPLEHVILQCKAHCGDENALSFLSEGLSVPSRRLISKAVSTLEDLGMLEILDQGATEKLTALGRRVVHFSTPPHLSKALVYASVFKCLNPVLKITASLTSGRDIFLNNIENRAETRAVKTQMNNTSDLLAIARLCSAWEELDHYKDKIDFCNDNNLNHRSIMYNLGISRVYADHLYDGFLLNKEDISSPFSSWNAFSSNNQLVLGVLLAGVGRILHLQRGVLSKGIFRSDSFVIKTLDNKQVHTGSDCVLHQLPKDQDMSCHLLCVNLTRDEVSRRTIARDLSLLQPLTVAIFTEQKLVAEESEDGWQISVDGKEQLSFHLDERTAKFIFQLRNIMKETVSYIVETRGLDSEVPPPHEIETFCDTLLSFINKLFETSQNFKKFQKLEEKEDLGF</sequence>
<accession>A0A423TXP5</accession>
<protein>
    <submittedName>
        <fullName evidence="9">Putative ATP-dependent RNA helicase DHX30</fullName>
    </submittedName>
</protein>
<dbReference type="SMART" id="SM00487">
    <property type="entry name" value="DEXDc"/>
    <property type="match status" value="1"/>
</dbReference>
<dbReference type="PROSITE" id="PS00690">
    <property type="entry name" value="DEAH_ATP_HELICASE"/>
    <property type="match status" value="1"/>
</dbReference>
<keyword evidence="3 9" id="KW-0347">Helicase</keyword>
<name>A0A423TXP5_PENVA</name>
<gene>
    <name evidence="9" type="ORF">C7M84_000070</name>
</gene>
<evidence type="ECO:0000256" key="1">
    <source>
        <dbReference type="ARBA" id="ARBA00022741"/>
    </source>
</evidence>
<keyword evidence="1" id="KW-0547">Nucleotide-binding</keyword>
<evidence type="ECO:0000256" key="5">
    <source>
        <dbReference type="ARBA" id="ARBA00022884"/>
    </source>
</evidence>
<evidence type="ECO:0000313" key="9">
    <source>
        <dbReference type="EMBL" id="ROT81172.1"/>
    </source>
</evidence>
<evidence type="ECO:0000256" key="2">
    <source>
        <dbReference type="ARBA" id="ARBA00022801"/>
    </source>
</evidence>
<reference evidence="9 10" key="2">
    <citation type="submission" date="2019-01" db="EMBL/GenBank/DDBJ databases">
        <title>The decoding of complex shrimp genome reveals the adaptation for benthos swimmer, frequently molting mechanism and breeding impact on genome.</title>
        <authorList>
            <person name="Sun Y."/>
            <person name="Gao Y."/>
            <person name="Yu Y."/>
        </authorList>
    </citation>
    <scope>NUCLEOTIDE SEQUENCE [LARGE SCALE GENOMIC DNA]</scope>
    <source>
        <tissue evidence="9">Muscle</tissue>
    </source>
</reference>
<dbReference type="SMART" id="SM00847">
    <property type="entry name" value="HA2"/>
    <property type="match status" value="1"/>
</dbReference>
<dbReference type="CDD" id="cd18791">
    <property type="entry name" value="SF2_C_RHA"/>
    <property type="match status" value="1"/>
</dbReference>
<dbReference type="Pfam" id="PF21010">
    <property type="entry name" value="HA2_C"/>
    <property type="match status" value="1"/>
</dbReference>
<comment type="similarity">
    <text evidence="6">Belongs to the DExH box helicase family.</text>
</comment>
<dbReference type="OrthoDB" id="5600252at2759"/>
<keyword evidence="10" id="KW-1185">Reference proteome</keyword>
<dbReference type="GO" id="GO:0005524">
    <property type="term" value="F:ATP binding"/>
    <property type="evidence" value="ECO:0007669"/>
    <property type="project" value="UniProtKB-KW"/>
</dbReference>
<dbReference type="InterPro" id="IPR011545">
    <property type="entry name" value="DEAD/DEAH_box_helicase_dom"/>
</dbReference>
<dbReference type="InterPro" id="IPR002464">
    <property type="entry name" value="DNA/RNA_helicase_DEAH_CS"/>
</dbReference>
<keyword evidence="2" id="KW-0378">Hydrolase</keyword>
<dbReference type="GO" id="GO:0005737">
    <property type="term" value="C:cytoplasm"/>
    <property type="evidence" value="ECO:0007669"/>
    <property type="project" value="TreeGrafter"/>
</dbReference>
<dbReference type="InterPro" id="IPR007502">
    <property type="entry name" value="Helicase-assoc_dom"/>
</dbReference>
<evidence type="ECO:0000256" key="3">
    <source>
        <dbReference type="ARBA" id="ARBA00022806"/>
    </source>
</evidence>
<feature type="domain" description="Helicase C-terminal" evidence="8">
    <location>
        <begin position="374"/>
        <end position="546"/>
    </location>
</feature>
<dbReference type="PANTHER" id="PTHR18934:SF257">
    <property type="entry name" value="ATP-DEPENDENT RNA HELICASE DHX30"/>
    <property type="match status" value="1"/>
</dbReference>